<evidence type="ECO:0000259" key="1">
    <source>
        <dbReference type="PROSITE" id="PS50943"/>
    </source>
</evidence>
<dbReference type="EMBL" id="UGDD01000002">
    <property type="protein sequence ID" value="STJ55528.1"/>
    <property type="molecule type" value="Genomic_DNA"/>
</dbReference>
<dbReference type="Gene3D" id="1.10.260.40">
    <property type="entry name" value="lambda repressor-like DNA-binding domains"/>
    <property type="match status" value="1"/>
</dbReference>
<sequence>MKWYELARSRMKELGITQEKLAEELGMTQGGIGHWLRGSRHPSLSDIGVVFKYLGIDNISFNHDGTFSPVGEYSSAPVKKQYEYPVFSHVQAGMFSPELRTFTKGDAERLVSTTKKPVTLHSGLRLKVTQ</sequence>
<dbReference type="InterPro" id="IPR010982">
    <property type="entry name" value="Lambda_DNA-bd_dom_sf"/>
</dbReference>
<dbReference type="Pfam" id="PF01381">
    <property type="entry name" value="HTH_3"/>
    <property type="match status" value="1"/>
</dbReference>
<gene>
    <name evidence="2" type="ORF">NCTC9045_03474</name>
</gene>
<name>A0A376WZY0_ECOLX</name>
<proteinExistence type="predicted"/>
<organism evidence="2 3">
    <name type="scientific">Escherichia coli</name>
    <dbReference type="NCBI Taxonomy" id="562"/>
    <lineage>
        <taxon>Bacteria</taxon>
        <taxon>Pseudomonadati</taxon>
        <taxon>Pseudomonadota</taxon>
        <taxon>Gammaproteobacteria</taxon>
        <taxon>Enterobacterales</taxon>
        <taxon>Enterobacteriaceae</taxon>
        <taxon>Escherichia</taxon>
    </lineage>
</organism>
<evidence type="ECO:0000313" key="2">
    <source>
        <dbReference type="EMBL" id="STJ55528.1"/>
    </source>
</evidence>
<reference evidence="2 3" key="1">
    <citation type="submission" date="2018-06" db="EMBL/GenBank/DDBJ databases">
        <authorList>
            <consortium name="Pathogen Informatics"/>
            <person name="Doyle S."/>
        </authorList>
    </citation>
    <scope>NUCLEOTIDE SEQUENCE [LARGE SCALE GENOMIC DNA]</scope>
    <source>
        <strain evidence="2 3">NCTC9045</strain>
    </source>
</reference>
<dbReference type="CDD" id="cd00093">
    <property type="entry name" value="HTH_XRE"/>
    <property type="match status" value="1"/>
</dbReference>
<dbReference type="SMART" id="SM00530">
    <property type="entry name" value="HTH_XRE"/>
    <property type="match status" value="1"/>
</dbReference>
<dbReference type="Proteomes" id="UP000254503">
    <property type="component" value="Unassembled WGS sequence"/>
</dbReference>
<accession>A0A376WZY0</accession>
<dbReference type="AlphaFoldDB" id="A0A376WZY0"/>
<dbReference type="InterPro" id="IPR001387">
    <property type="entry name" value="Cro/C1-type_HTH"/>
</dbReference>
<evidence type="ECO:0000313" key="3">
    <source>
        <dbReference type="Proteomes" id="UP000254503"/>
    </source>
</evidence>
<feature type="domain" description="HTH cro/C1-type" evidence="1">
    <location>
        <begin position="8"/>
        <end position="61"/>
    </location>
</feature>
<protein>
    <submittedName>
        <fullName evidence="2">Repressor protein CI from phage origin</fullName>
    </submittedName>
</protein>
<dbReference type="SUPFAM" id="SSF47413">
    <property type="entry name" value="lambda repressor-like DNA-binding domains"/>
    <property type="match status" value="1"/>
</dbReference>
<dbReference type="PROSITE" id="PS50943">
    <property type="entry name" value="HTH_CROC1"/>
    <property type="match status" value="1"/>
</dbReference>
<dbReference type="GO" id="GO:0003677">
    <property type="term" value="F:DNA binding"/>
    <property type="evidence" value="ECO:0007669"/>
    <property type="project" value="InterPro"/>
</dbReference>